<proteinExistence type="predicted"/>
<dbReference type="Proteomes" id="UP000800200">
    <property type="component" value="Unassembled WGS sequence"/>
</dbReference>
<reference evidence="1" key="1">
    <citation type="journal article" date="2020" name="Stud. Mycol.">
        <title>101 Dothideomycetes genomes: a test case for predicting lifestyles and emergence of pathogens.</title>
        <authorList>
            <person name="Haridas S."/>
            <person name="Albert R."/>
            <person name="Binder M."/>
            <person name="Bloem J."/>
            <person name="Labutti K."/>
            <person name="Salamov A."/>
            <person name="Andreopoulos B."/>
            <person name="Baker S."/>
            <person name="Barry K."/>
            <person name="Bills G."/>
            <person name="Bluhm B."/>
            <person name="Cannon C."/>
            <person name="Castanera R."/>
            <person name="Culley D."/>
            <person name="Daum C."/>
            <person name="Ezra D."/>
            <person name="Gonzalez J."/>
            <person name="Henrissat B."/>
            <person name="Kuo A."/>
            <person name="Liang C."/>
            <person name="Lipzen A."/>
            <person name="Lutzoni F."/>
            <person name="Magnuson J."/>
            <person name="Mondo S."/>
            <person name="Nolan M."/>
            <person name="Ohm R."/>
            <person name="Pangilinan J."/>
            <person name="Park H.-J."/>
            <person name="Ramirez L."/>
            <person name="Alfaro M."/>
            <person name="Sun H."/>
            <person name="Tritt A."/>
            <person name="Yoshinaga Y."/>
            <person name="Zwiers L.-H."/>
            <person name="Turgeon B."/>
            <person name="Goodwin S."/>
            <person name="Spatafora J."/>
            <person name="Crous P."/>
            <person name="Grigoriev I."/>
        </authorList>
    </citation>
    <scope>NUCLEOTIDE SEQUENCE</scope>
    <source>
        <strain evidence="1">CBS 207.26</strain>
    </source>
</reference>
<evidence type="ECO:0000313" key="2">
    <source>
        <dbReference type="Proteomes" id="UP000800200"/>
    </source>
</evidence>
<sequence length="268" mass="29148">MAGPILLPTPLASNSLALGQLLSDPLNPYSTSFLSTATSQAIREPSVQSRYKDVVSHDDEGRLVSSLSGRPLPSSQENLLIIQADQMEYRSLKHPTRTFNTIRQDPDARSFLGSMGLRNQPLYYIVGLQQLKNPTFKRAVVNEGPAGASVTEATQGADPKIRLPMHVRRDSAMDLDECGGGTDGIFGLEVRKVVCHVGRKDEPHSLGDIGLEWTYHELDSEDLQLSIGLGKALDAVELRTLAGIVSDDDFSDASYVSDYSDEEGQAGF</sequence>
<gene>
    <name evidence="1" type="ORF">K469DRAFT_686772</name>
</gene>
<dbReference type="EMBL" id="ML994611">
    <property type="protein sequence ID" value="KAF2194818.1"/>
    <property type="molecule type" value="Genomic_DNA"/>
</dbReference>
<name>A0A6A6EVL2_9PEZI</name>
<dbReference type="AlphaFoldDB" id="A0A6A6EVL2"/>
<dbReference type="OrthoDB" id="3694634at2759"/>
<protein>
    <submittedName>
        <fullName evidence="1">Uncharacterized protein</fullName>
    </submittedName>
</protein>
<accession>A0A6A6EVL2</accession>
<keyword evidence="2" id="KW-1185">Reference proteome</keyword>
<evidence type="ECO:0000313" key="1">
    <source>
        <dbReference type="EMBL" id="KAF2194818.1"/>
    </source>
</evidence>
<organism evidence="1 2">
    <name type="scientific">Zopfia rhizophila CBS 207.26</name>
    <dbReference type="NCBI Taxonomy" id="1314779"/>
    <lineage>
        <taxon>Eukaryota</taxon>
        <taxon>Fungi</taxon>
        <taxon>Dikarya</taxon>
        <taxon>Ascomycota</taxon>
        <taxon>Pezizomycotina</taxon>
        <taxon>Dothideomycetes</taxon>
        <taxon>Dothideomycetes incertae sedis</taxon>
        <taxon>Zopfiaceae</taxon>
        <taxon>Zopfia</taxon>
    </lineage>
</organism>